<organism evidence="3 4">
    <name type="scientific">Vibrio algarum</name>
    <dbReference type="NCBI Taxonomy" id="3020714"/>
    <lineage>
        <taxon>Bacteria</taxon>
        <taxon>Pseudomonadati</taxon>
        <taxon>Pseudomonadota</taxon>
        <taxon>Gammaproteobacteria</taxon>
        <taxon>Vibrionales</taxon>
        <taxon>Vibrionaceae</taxon>
        <taxon>Vibrio</taxon>
    </lineage>
</organism>
<keyword evidence="1" id="KW-0472">Membrane</keyword>
<evidence type="ECO:0000256" key="1">
    <source>
        <dbReference type="SAM" id="Phobius"/>
    </source>
</evidence>
<protein>
    <submittedName>
        <fullName evidence="3">DUF3592 domain-containing protein</fullName>
    </submittedName>
</protein>
<dbReference type="InterPro" id="IPR021994">
    <property type="entry name" value="DUF3592"/>
</dbReference>
<evidence type="ECO:0000313" key="4">
    <source>
        <dbReference type="Proteomes" id="UP001210678"/>
    </source>
</evidence>
<keyword evidence="4" id="KW-1185">Reference proteome</keyword>
<keyword evidence="1" id="KW-1133">Transmembrane helix</keyword>
<feature type="domain" description="DUF3592" evidence="2">
    <location>
        <begin position="41"/>
        <end position="124"/>
    </location>
</feature>
<accession>A0ABT4YZ61</accession>
<evidence type="ECO:0000259" key="2">
    <source>
        <dbReference type="Pfam" id="PF12158"/>
    </source>
</evidence>
<evidence type="ECO:0000313" key="3">
    <source>
        <dbReference type="EMBL" id="MDB1126329.1"/>
    </source>
</evidence>
<sequence>MDYVESSWALITNLVLITVFGGKLYDLYAKSWLAHTGKYVTSGEITYSECAPQNARAMQYLESDPEGNYSTLLTYVYTVDNKRFVNNYLTSELSKATVKEKFKKGAKIDVFYSPRLPSYSFIEKAPSRNEIFKRFFFKKFISPIVFLNLASCIFWYLFLAAN</sequence>
<dbReference type="Proteomes" id="UP001210678">
    <property type="component" value="Unassembled WGS sequence"/>
</dbReference>
<dbReference type="RefSeq" id="WP_272140851.1">
    <property type="nucleotide sequence ID" value="NZ_JAQLOI010000003.1"/>
</dbReference>
<gene>
    <name evidence="3" type="ORF">PGX00_22730</name>
</gene>
<feature type="transmembrane region" description="Helical" evidence="1">
    <location>
        <begin position="140"/>
        <end position="158"/>
    </location>
</feature>
<name>A0ABT4YZ61_9VIBR</name>
<comment type="caution">
    <text evidence="3">The sequence shown here is derived from an EMBL/GenBank/DDBJ whole genome shotgun (WGS) entry which is preliminary data.</text>
</comment>
<dbReference type="Pfam" id="PF12158">
    <property type="entry name" value="DUF3592"/>
    <property type="match status" value="1"/>
</dbReference>
<reference evidence="3 4" key="1">
    <citation type="submission" date="2023-01" db="EMBL/GenBank/DDBJ databases">
        <title>Vibrio sp. KJ40-1 sp.nov, isolated from marine algae.</title>
        <authorList>
            <person name="Butt M."/>
            <person name="Kim J.M.J."/>
            <person name="Jeon C.O.C."/>
        </authorList>
    </citation>
    <scope>NUCLEOTIDE SEQUENCE [LARGE SCALE GENOMIC DNA]</scope>
    <source>
        <strain evidence="3 4">KJ40-1</strain>
    </source>
</reference>
<feature type="transmembrane region" description="Helical" evidence="1">
    <location>
        <begin position="6"/>
        <end position="25"/>
    </location>
</feature>
<keyword evidence="1" id="KW-0812">Transmembrane</keyword>
<dbReference type="EMBL" id="JAQLOI010000003">
    <property type="protein sequence ID" value="MDB1126329.1"/>
    <property type="molecule type" value="Genomic_DNA"/>
</dbReference>
<proteinExistence type="predicted"/>